<gene>
    <name evidence="6" type="ORF">PV328_003908</name>
</gene>
<dbReference type="InterPro" id="IPR026581">
    <property type="entry name" value="TCP10L/CENPJ"/>
</dbReference>
<dbReference type="GO" id="GO:0061511">
    <property type="term" value="P:centriole elongation"/>
    <property type="evidence" value="ECO:0007669"/>
    <property type="project" value="TreeGrafter"/>
</dbReference>
<feature type="domain" description="CENPJ tubulin-binding region" evidence="5">
    <location>
        <begin position="207"/>
        <end position="248"/>
    </location>
</feature>
<dbReference type="Pfam" id="PF25779">
    <property type="entry name" value="Tubulin-bind_CPAP"/>
    <property type="match status" value="1"/>
</dbReference>
<dbReference type="InterPro" id="IPR058029">
    <property type="entry name" value="Tubulin-bd_CENPJ"/>
</dbReference>
<feature type="region of interest" description="Disordered" evidence="3">
    <location>
        <begin position="663"/>
        <end position="698"/>
    </location>
</feature>
<evidence type="ECO:0000313" key="7">
    <source>
        <dbReference type="Proteomes" id="UP001168990"/>
    </source>
</evidence>
<dbReference type="PANTHER" id="PTHR10331:SF6">
    <property type="entry name" value="SPINDLE ASSEMBLY ABNORMAL 4"/>
    <property type="match status" value="1"/>
</dbReference>
<feature type="compositionally biased region" description="Basic and acidic residues" evidence="3">
    <location>
        <begin position="1226"/>
        <end position="1236"/>
    </location>
</feature>
<keyword evidence="2" id="KW-0175">Coiled coil</keyword>
<dbReference type="InterPro" id="IPR009852">
    <property type="entry name" value="CENPJ_C_dom"/>
</dbReference>
<feature type="compositionally biased region" description="Basic and acidic residues" evidence="3">
    <location>
        <begin position="295"/>
        <end position="305"/>
    </location>
</feature>
<organism evidence="6 7">
    <name type="scientific">Microctonus aethiopoides</name>
    <dbReference type="NCBI Taxonomy" id="144406"/>
    <lineage>
        <taxon>Eukaryota</taxon>
        <taxon>Metazoa</taxon>
        <taxon>Ecdysozoa</taxon>
        <taxon>Arthropoda</taxon>
        <taxon>Hexapoda</taxon>
        <taxon>Insecta</taxon>
        <taxon>Pterygota</taxon>
        <taxon>Neoptera</taxon>
        <taxon>Endopterygota</taxon>
        <taxon>Hymenoptera</taxon>
        <taxon>Apocrita</taxon>
        <taxon>Ichneumonoidea</taxon>
        <taxon>Braconidae</taxon>
        <taxon>Euphorinae</taxon>
        <taxon>Microctonus</taxon>
    </lineage>
</organism>
<dbReference type="EMBL" id="JAQQBS010001422">
    <property type="protein sequence ID" value="KAK0165392.1"/>
    <property type="molecule type" value="Genomic_DNA"/>
</dbReference>
<feature type="domain" description="Centromere protein J C-terminal" evidence="4">
    <location>
        <begin position="1378"/>
        <end position="1412"/>
    </location>
</feature>
<evidence type="ECO:0000256" key="1">
    <source>
        <dbReference type="ARBA" id="ARBA00005627"/>
    </source>
</evidence>
<accession>A0AA39F9F2</accession>
<sequence length="1460" mass="167696">MALEASIVERLQELRKWQIIQEERLLKQQQEQRELLSIEQERMYEALGISMKDVIVDESIIDQMSVSKVKDHVDTLKDNGKVDIEINEIPQETPNINTQRIITSKNDSPTPGDSGGELNMQLNVPNVCLKAFDADLTPSDSTNYKHLPQYKLQVENDYQQIDETPKRFSRNNFERSIEEMEPLAINKSLTKSVLIDEIPVPSPKMDFKTLLEEKLRDAEAMNVNDTSTPKNQIKRPFLRKGEGLARFRPNSALNKVKKPVRSRNSSRFSNSPCNNKSQKINTKNFVAKPKVNSDNNKKKVNEVSRRSTGGIPSVAQQKLVLSNVALPKKLIRNSRSLPPSIPVSISPSNPNESTEKYVSNDESNPSDLDSSKLETKMFEILEEKAENSSFCSTSSAVVAFMQQSTPLKLRNIRKNLVSQKQVKNRTEDQIDDEVLNEIVHTLESNKLQSSPTIQIRETYAQKNIITSKWESNSIANDNMPQTSTKNSQQSIKQIIQPINHKSNSHYRNNSTAVRINYPKINLDVSNSSSIVDIHSLCESDYLDDRPSNALDNNCKDTIDKTETNVSMHVRFAEYNEYKTIGLTDTSTLSIDSHSAAVHENEKDWSDHSECEESSDSETLPSQEDIINQQRFLNDASELKNPSIDQYNSRVTTNVIMNEEALTARECNDDTENSDTNSIDQSTEDEQSEFNDSEGTYYDEDTTISEIQEAMTKVLNNSDSNVDKLTINPENSSVQQQQQQQQPQQQQQLPVTNDTIFKSDLLKNRLLELEREIDIFRKENVALSLQRQKIQDEHRQLQREFKEKEVNLERERNQMNTRFQEEKKRLAREKSALENRLRDAREKSIQSKQERQEIQMLNEQLNELKDDIVEKESRWQALQARQRSQIRVLQMENSKLKLEIERLQSTKRVNGKLKRPSTISNTKAIHQINKQLDGKRGGNNSNSIPDEELETAKIIRKKNPQLSPVSTSTNQSPSSTADTEKAFVYNSIPTQKSSVKPTEESVLKKRQLYETLLKDAAPVYQQRNYDESPIILEKNNDELDEIPSSYKTKRDIVLKTKPARVENEFASARQTTDAVFQYQNKLTHNNDDSEQQNAVKISDEKRERISPTRLNDDLESQQLIRGSYQQFVRDVITPRQEENNLISNNSHSNTTNNSRNSPNIKNSYSQLNYSSDRIKSRIDQVQSPPASVMKNKRNEIIDSSVIKMGNEKVEQKKRNYENDRMKFICRSDSELTPRSEHQNPLPRPPDSMTPRPDQIQLSQISDLPTPKKFTSSSSPSAINNFREIKHPDGHTEYWYPNGNVKRIYPDRNITKMIYYNGDVRETTSDGCIKYFYAATKTWHTTYPDGFEIIEFPDGQQERRTKDGVVEVSFPDGSVRLMQPDGIEKWALPDGTIAETFPNGEKILSLPNGQREIHTNDHKRREYPDGTVKFVYPDGTQETRYSNGRVRIKDKEGNLVMDSYQT</sequence>
<dbReference type="PANTHER" id="PTHR10331">
    <property type="entry name" value="T COMPLEX PROTEIN 10"/>
    <property type="match status" value="1"/>
</dbReference>
<feature type="region of interest" description="Disordered" evidence="3">
    <location>
        <begin position="1226"/>
        <end position="1278"/>
    </location>
</feature>
<evidence type="ECO:0008006" key="8">
    <source>
        <dbReference type="Google" id="ProtNLM"/>
    </source>
</evidence>
<comment type="similarity">
    <text evidence="1">Belongs to the TCP10 family.</text>
</comment>
<feature type="compositionally biased region" description="Low complexity" evidence="3">
    <location>
        <begin position="262"/>
        <end position="275"/>
    </location>
</feature>
<feature type="compositionally biased region" description="Basic and acidic residues" evidence="3">
    <location>
        <begin position="599"/>
        <end position="610"/>
    </location>
</feature>
<feature type="compositionally biased region" description="Low complexity" evidence="3">
    <location>
        <begin position="1263"/>
        <end position="1275"/>
    </location>
</feature>
<feature type="domain" description="Centromere protein J C-terminal" evidence="4">
    <location>
        <begin position="1342"/>
        <end position="1374"/>
    </location>
</feature>
<feature type="region of interest" description="Disordered" evidence="3">
    <location>
        <begin position="335"/>
        <end position="370"/>
    </location>
</feature>
<evidence type="ECO:0000259" key="5">
    <source>
        <dbReference type="Pfam" id="PF25779"/>
    </source>
</evidence>
<proteinExistence type="inferred from homology"/>
<keyword evidence="7" id="KW-1185">Reference proteome</keyword>
<dbReference type="GO" id="GO:0060271">
    <property type="term" value="P:cilium assembly"/>
    <property type="evidence" value="ECO:0007669"/>
    <property type="project" value="TreeGrafter"/>
</dbReference>
<dbReference type="Gene3D" id="2.60.450.20">
    <property type="match status" value="1"/>
</dbReference>
<feature type="region of interest" description="Disordered" evidence="3">
    <location>
        <begin position="599"/>
        <end position="621"/>
    </location>
</feature>
<feature type="region of interest" description="Disordered" evidence="3">
    <location>
        <begin position="251"/>
        <end position="309"/>
    </location>
</feature>
<dbReference type="FunFam" id="2.60.450.20:FF:000002">
    <property type="entry name" value="Spindle assembly abnormal 4"/>
    <property type="match status" value="1"/>
</dbReference>
<evidence type="ECO:0000259" key="4">
    <source>
        <dbReference type="Pfam" id="PF07202"/>
    </source>
</evidence>
<feature type="compositionally biased region" description="Low complexity" evidence="3">
    <location>
        <begin position="734"/>
        <end position="747"/>
    </location>
</feature>
<feature type="region of interest" description="Disordered" evidence="3">
    <location>
        <begin position="730"/>
        <end position="751"/>
    </location>
</feature>
<dbReference type="InterPro" id="IPR047002">
    <property type="entry name" value="Tcp10_C_sf"/>
</dbReference>
<dbReference type="Proteomes" id="UP001168990">
    <property type="component" value="Unassembled WGS sequence"/>
</dbReference>
<evidence type="ECO:0000256" key="3">
    <source>
        <dbReference type="SAM" id="MobiDB-lite"/>
    </source>
</evidence>
<protein>
    <recommendedName>
        <fullName evidence="8">Centromere protein J</fullName>
    </recommendedName>
</protein>
<evidence type="ECO:0000256" key="2">
    <source>
        <dbReference type="SAM" id="Coils"/>
    </source>
</evidence>
<name>A0AA39F9F2_9HYME</name>
<dbReference type="Pfam" id="PF07202">
    <property type="entry name" value="Tcp10_C"/>
    <property type="match status" value="3"/>
</dbReference>
<comment type="caution">
    <text evidence="6">The sequence shown here is derived from an EMBL/GenBank/DDBJ whole genome shotgun (WGS) entry which is preliminary data.</text>
</comment>
<feature type="compositionally biased region" description="Low complexity" evidence="3">
    <location>
        <begin position="1138"/>
        <end position="1158"/>
    </location>
</feature>
<reference evidence="6" key="1">
    <citation type="journal article" date="2023" name="bioRxiv">
        <title>Scaffold-level genome assemblies of two parasitoid biocontrol wasps reveal the parthenogenesis mechanism and an associated novel virus.</title>
        <authorList>
            <person name="Inwood S."/>
            <person name="Skelly J."/>
            <person name="Guhlin J."/>
            <person name="Harrop T."/>
            <person name="Goldson S."/>
            <person name="Dearden P."/>
        </authorList>
    </citation>
    <scope>NUCLEOTIDE SEQUENCE</scope>
    <source>
        <strain evidence="6">Irish</strain>
        <tissue evidence="6">Whole body</tissue>
    </source>
</reference>
<feature type="region of interest" description="Disordered" evidence="3">
    <location>
        <begin position="955"/>
        <end position="977"/>
    </location>
</feature>
<feature type="compositionally biased region" description="Acidic residues" evidence="3">
    <location>
        <begin position="681"/>
        <end position="698"/>
    </location>
</feature>
<feature type="region of interest" description="Disordered" evidence="3">
    <location>
        <begin position="1138"/>
        <end position="1164"/>
    </location>
</feature>
<dbReference type="GO" id="GO:0005814">
    <property type="term" value="C:centriole"/>
    <property type="evidence" value="ECO:0007669"/>
    <property type="project" value="TreeGrafter"/>
</dbReference>
<feature type="coiled-coil region" evidence="2">
    <location>
        <begin position="758"/>
        <end position="905"/>
    </location>
</feature>
<dbReference type="GO" id="GO:0005813">
    <property type="term" value="C:centrosome"/>
    <property type="evidence" value="ECO:0007669"/>
    <property type="project" value="TreeGrafter"/>
</dbReference>
<dbReference type="GO" id="GO:0015631">
    <property type="term" value="F:tubulin binding"/>
    <property type="evidence" value="ECO:0007669"/>
    <property type="project" value="TreeGrafter"/>
</dbReference>
<feature type="compositionally biased region" description="Low complexity" evidence="3">
    <location>
        <begin position="335"/>
        <end position="352"/>
    </location>
</feature>
<feature type="domain" description="Centromere protein J C-terminal" evidence="4">
    <location>
        <begin position="1417"/>
        <end position="1446"/>
    </location>
</feature>
<feature type="region of interest" description="Disordered" evidence="3">
    <location>
        <begin position="1083"/>
        <end position="1103"/>
    </location>
</feature>
<reference evidence="6" key="2">
    <citation type="submission" date="2023-03" db="EMBL/GenBank/DDBJ databases">
        <authorList>
            <person name="Inwood S.N."/>
            <person name="Skelly J.G."/>
            <person name="Guhlin J."/>
            <person name="Harrop T.W.R."/>
            <person name="Goldson S.G."/>
            <person name="Dearden P.K."/>
        </authorList>
    </citation>
    <scope>NUCLEOTIDE SEQUENCE</scope>
    <source>
        <strain evidence="6">Irish</strain>
        <tissue evidence="6">Whole body</tissue>
    </source>
</reference>
<feature type="compositionally biased region" description="Polar residues" evidence="3">
    <location>
        <begin position="959"/>
        <end position="976"/>
    </location>
</feature>
<evidence type="ECO:0000313" key="6">
    <source>
        <dbReference type="EMBL" id="KAK0165392.1"/>
    </source>
</evidence>